<dbReference type="SUPFAM" id="SSF53335">
    <property type="entry name" value="S-adenosyl-L-methionine-dependent methyltransferases"/>
    <property type="match status" value="1"/>
</dbReference>
<organism evidence="6 7">
    <name type="scientific">Aspergillus cavernicola</name>
    <dbReference type="NCBI Taxonomy" id="176166"/>
    <lineage>
        <taxon>Eukaryota</taxon>
        <taxon>Fungi</taxon>
        <taxon>Dikarya</taxon>
        <taxon>Ascomycota</taxon>
        <taxon>Pezizomycotina</taxon>
        <taxon>Eurotiomycetes</taxon>
        <taxon>Eurotiomycetidae</taxon>
        <taxon>Eurotiales</taxon>
        <taxon>Aspergillaceae</taxon>
        <taxon>Aspergillus</taxon>
        <taxon>Aspergillus subgen. Nidulantes</taxon>
    </lineage>
</organism>
<dbReference type="PANTHER" id="PTHR43397">
    <property type="entry name" value="ERGOTHIONEINE BIOSYNTHESIS PROTEIN 1"/>
    <property type="match status" value="1"/>
</dbReference>
<dbReference type="Proteomes" id="UP001610335">
    <property type="component" value="Unassembled WGS sequence"/>
</dbReference>
<dbReference type="NCBIfam" id="TIGR03439">
    <property type="entry name" value="methyl_EasF"/>
    <property type="match status" value="1"/>
</dbReference>
<dbReference type="InterPro" id="IPR029063">
    <property type="entry name" value="SAM-dependent_MTases_sf"/>
</dbReference>
<protein>
    <submittedName>
        <fullName evidence="6">Histidine-specific methyltransferase</fullName>
    </submittedName>
</protein>
<dbReference type="InterPro" id="IPR017804">
    <property type="entry name" value="MeTrfase_EgtD-like"/>
</dbReference>
<comment type="similarity">
    <text evidence="1">Belongs to the methyltransferase superfamily.</text>
</comment>
<comment type="caution">
    <text evidence="6">The sequence shown here is derived from an EMBL/GenBank/DDBJ whole genome shotgun (WGS) entry which is preliminary data.</text>
</comment>
<reference evidence="6 7" key="1">
    <citation type="submission" date="2024-07" db="EMBL/GenBank/DDBJ databases">
        <title>Section-level genome sequencing and comparative genomics of Aspergillus sections Usti and Cavernicolus.</title>
        <authorList>
            <consortium name="Lawrence Berkeley National Laboratory"/>
            <person name="Nybo J.L."/>
            <person name="Vesth T.C."/>
            <person name="Theobald S."/>
            <person name="Frisvad J.C."/>
            <person name="Larsen T.O."/>
            <person name="Kjaerboelling I."/>
            <person name="Rothschild-Mancinelli K."/>
            <person name="Lyhne E.K."/>
            <person name="Kogle M.E."/>
            <person name="Barry K."/>
            <person name="Clum A."/>
            <person name="Na H."/>
            <person name="Ledsgaard L."/>
            <person name="Lin J."/>
            <person name="Lipzen A."/>
            <person name="Kuo A."/>
            <person name="Riley R."/>
            <person name="Mondo S."/>
            <person name="LaButti K."/>
            <person name="Haridas S."/>
            <person name="Pangalinan J."/>
            <person name="Salamov A.A."/>
            <person name="Simmons B.A."/>
            <person name="Magnuson J.K."/>
            <person name="Chen J."/>
            <person name="Drula E."/>
            <person name="Henrissat B."/>
            <person name="Wiebenga A."/>
            <person name="Lubbers R.J."/>
            <person name="Gomes A.C."/>
            <person name="Makela M.R."/>
            <person name="Stajich J."/>
            <person name="Grigoriev I.V."/>
            <person name="Mortensen U.H."/>
            <person name="De vries R.P."/>
            <person name="Baker S.E."/>
            <person name="Andersen M.R."/>
        </authorList>
    </citation>
    <scope>NUCLEOTIDE SEQUENCE [LARGE SCALE GENOMIC DNA]</scope>
    <source>
        <strain evidence="6 7">CBS 600.67</strain>
    </source>
</reference>
<feature type="domain" description="Histidine-specific methyltransferase SAM-dependent" evidence="5">
    <location>
        <begin position="45"/>
        <end position="357"/>
    </location>
</feature>
<dbReference type="InterPro" id="IPR017805">
    <property type="entry name" value="SAM_MeTrfase_EasF-type_put"/>
</dbReference>
<evidence type="ECO:0000256" key="3">
    <source>
        <dbReference type="ARBA" id="ARBA00022679"/>
    </source>
</evidence>
<evidence type="ECO:0000256" key="2">
    <source>
        <dbReference type="ARBA" id="ARBA00022603"/>
    </source>
</evidence>
<dbReference type="InterPro" id="IPR051128">
    <property type="entry name" value="EgtD_Methyltrsf_superfamily"/>
</dbReference>
<dbReference type="InterPro" id="IPR019257">
    <property type="entry name" value="MeTrfase_dom"/>
</dbReference>
<name>A0ABR4HF70_9EURO</name>
<keyword evidence="3" id="KW-0808">Transferase</keyword>
<dbReference type="PIRSF" id="PIRSF018005">
    <property type="entry name" value="UCP018005"/>
    <property type="match status" value="1"/>
</dbReference>
<sequence length="358" mass="40076">MSMTTSCQQVEEQPPGPISIPITFVASSVPKVYDIRRSTELLDLKSSVVSGLTSTLKTMPSLLLWDEQGLKNFDAWTQSPHYYPKERELEIITCHRHAIARALPEKSVLIELGCGSLGKTAAILAALANEGRRVEYYALDVSEVALVQSLGKMREQFTNFAHLGFSGLIGTYEDCAEWLVRSAILPVHTVTFLWVGNSVANLPQSEASLLMGQFRQACQAIQADCHFLVAADGCAVEDQWLKAYDPTDGPSRTFLLHGLHHANRLLGHPTFDEEHWSCVLEPDRAQNELHFSYVPKMDVTLDLGSTSVLVRQNEKIHYFMSGKWNESQMQAIAEDAGYRVSHVWEDARKEYGFYLLQG</sequence>
<dbReference type="EMBL" id="JBFXLS010000132">
    <property type="protein sequence ID" value="KAL2814075.1"/>
    <property type="molecule type" value="Genomic_DNA"/>
</dbReference>
<accession>A0ABR4HF70</accession>
<gene>
    <name evidence="6" type="ORF">BDW59DRAFT_176560</name>
</gene>
<dbReference type="PANTHER" id="PTHR43397:SF2">
    <property type="entry name" value="HISTIDINE-SPECIFIC METHYLTRANSFERASE SAM-DEPENDENT DOMAIN-CONTAINING PROTEIN"/>
    <property type="match status" value="1"/>
</dbReference>
<proteinExistence type="inferred from homology"/>
<evidence type="ECO:0000259" key="5">
    <source>
        <dbReference type="Pfam" id="PF10017"/>
    </source>
</evidence>
<keyword evidence="7" id="KW-1185">Reference proteome</keyword>
<dbReference type="Gene3D" id="3.40.50.150">
    <property type="entry name" value="Vaccinia Virus protein VP39"/>
    <property type="match status" value="1"/>
</dbReference>
<dbReference type="Pfam" id="PF10017">
    <property type="entry name" value="Methyltransf_33"/>
    <property type="match status" value="1"/>
</dbReference>
<keyword evidence="2 6" id="KW-0489">Methyltransferase</keyword>
<evidence type="ECO:0000256" key="4">
    <source>
        <dbReference type="ARBA" id="ARBA00022691"/>
    </source>
</evidence>
<evidence type="ECO:0000313" key="6">
    <source>
        <dbReference type="EMBL" id="KAL2814075.1"/>
    </source>
</evidence>
<evidence type="ECO:0000256" key="1">
    <source>
        <dbReference type="ARBA" id="ARBA00008361"/>
    </source>
</evidence>
<evidence type="ECO:0000313" key="7">
    <source>
        <dbReference type="Proteomes" id="UP001610335"/>
    </source>
</evidence>
<dbReference type="GO" id="GO:0008168">
    <property type="term" value="F:methyltransferase activity"/>
    <property type="evidence" value="ECO:0007669"/>
    <property type="project" value="UniProtKB-KW"/>
</dbReference>
<dbReference type="GO" id="GO:0032259">
    <property type="term" value="P:methylation"/>
    <property type="evidence" value="ECO:0007669"/>
    <property type="project" value="UniProtKB-KW"/>
</dbReference>
<keyword evidence="4" id="KW-0949">S-adenosyl-L-methionine</keyword>